<dbReference type="InterPro" id="IPR019622">
    <property type="entry name" value="Rrn9_dom"/>
</dbReference>
<feature type="compositionally biased region" description="Polar residues" evidence="1">
    <location>
        <begin position="338"/>
        <end position="355"/>
    </location>
</feature>
<accession>A0A5N7CLW9</accession>
<feature type="domain" description="C2H2-domain containing protein second zinc finger" evidence="3">
    <location>
        <begin position="562"/>
        <end position="588"/>
    </location>
</feature>
<evidence type="ECO:0000259" key="2">
    <source>
        <dbReference type="Pfam" id="PF10680"/>
    </source>
</evidence>
<gene>
    <name evidence="4" type="ORF">BDV23DRAFT_179436</name>
</gene>
<organism evidence="4">
    <name type="scientific">Petromyces alliaceus</name>
    <name type="common">Aspergillus alliaceus</name>
    <dbReference type="NCBI Taxonomy" id="209559"/>
    <lineage>
        <taxon>Eukaryota</taxon>
        <taxon>Fungi</taxon>
        <taxon>Dikarya</taxon>
        <taxon>Ascomycota</taxon>
        <taxon>Pezizomycotina</taxon>
        <taxon>Eurotiomycetes</taxon>
        <taxon>Eurotiomycetidae</taxon>
        <taxon>Eurotiales</taxon>
        <taxon>Aspergillaceae</taxon>
        <taxon>Aspergillus</taxon>
        <taxon>Aspergillus subgen. Circumdati</taxon>
    </lineage>
</organism>
<feature type="region of interest" description="Disordered" evidence="1">
    <location>
        <begin position="331"/>
        <end position="432"/>
    </location>
</feature>
<sequence>MSSISGSLSPRLRPPQSAQPYRSIFGGSSSQDIADLQPYTAWQGDATFGLDDHDVQMDDLPVVENDHSDDSTYRGSDEDESRSEDNPTTEDIQQRVPESITAPVIPQGDIESPPSSPGYRPNRFRGTESQWRKLTAEDRRNAEALEDIRARDLAAHLYNAYALRVRARELARRAAETGEQVDEIKAFAPPKRWAAWPMSATEVPRGNEYIRRGEDEAWTLRMQPDPRPSAELEESLIAIMLKNAKEKFQARRWDAKVSSVQQWAMSRPTTQNDTATDGELKNESDLFNDLYLRPVIQADDERSRHQLRPLTRNVLTRFDDLLMALHNARNGGVGADDSSASEWQTDTESIASSVSSRKRRTLRTTAERSQSRGRKRTRRSSAQAGSSRPSSYSGHASSGPVSSRPSSRRPSGSQYSSKSRGRSTGSDRKRSASRFRLGLRDWSEVLGVASMIGFPPAVVMRSSQRCAALFHEDMEFRTFKEGALQKLQDGDSRAWAYSETEPGDPEASPPPPSTPHTNGPSSRTASVKRASRSRAASPATENPNEMIMPKGKGPHRKTDLICPIPTCPRRINGFARRWNLNLHMKRMHPGYRLKRSDSKSMSPIAGRGADDSDG</sequence>
<protein>
    <submittedName>
        <fullName evidence="4">Uncharacterized protein</fullName>
    </submittedName>
</protein>
<feature type="region of interest" description="Disordered" evidence="1">
    <location>
        <begin position="591"/>
        <end position="614"/>
    </location>
</feature>
<reference evidence="4" key="1">
    <citation type="submission" date="2019-04" db="EMBL/GenBank/DDBJ databases">
        <title>Friends and foes A comparative genomics studyof 23 Aspergillus species from section Flavi.</title>
        <authorList>
            <consortium name="DOE Joint Genome Institute"/>
            <person name="Kjaerbolling I."/>
            <person name="Vesth T."/>
            <person name="Frisvad J.C."/>
            <person name="Nybo J.L."/>
            <person name="Theobald S."/>
            <person name="Kildgaard S."/>
            <person name="Isbrandt T."/>
            <person name="Kuo A."/>
            <person name="Sato A."/>
            <person name="Lyhne E.K."/>
            <person name="Kogle M.E."/>
            <person name="Wiebenga A."/>
            <person name="Kun R.S."/>
            <person name="Lubbers R.J."/>
            <person name="Makela M.R."/>
            <person name="Barry K."/>
            <person name="Chovatia M."/>
            <person name="Clum A."/>
            <person name="Daum C."/>
            <person name="Haridas S."/>
            <person name="He G."/>
            <person name="LaButti K."/>
            <person name="Lipzen A."/>
            <person name="Mondo S."/>
            <person name="Riley R."/>
            <person name="Salamov A."/>
            <person name="Simmons B.A."/>
            <person name="Magnuson J.K."/>
            <person name="Henrissat B."/>
            <person name="Mortensen U.H."/>
            <person name="Larsen T.O."/>
            <person name="Devries R.P."/>
            <person name="Grigoriev I.V."/>
            <person name="Machida M."/>
            <person name="Baker S.E."/>
            <person name="Andersen M.R."/>
        </authorList>
    </citation>
    <scope>NUCLEOTIDE SEQUENCE [LARGE SCALE GENOMIC DNA]</scope>
    <source>
        <strain evidence="4">IBT 14317</strain>
    </source>
</reference>
<feature type="compositionally biased region" description="Low complexity" evidence="1">
    <location>
        <begin position="380"/>
        <end position="418"/>
    </location>
</feature>
<feature type="region of interest" description="Disordered" evidence="1">
    <location>
        <begin position="490"/>
        <end position="561"/>
    </location>
</feature>
<feature type="compositionally biased region" description="Basic and acidic residues" evidence="1">
    <location>
        <begin position="64"/>
        <end position="76"/>
    </location>
</feature>
<feature type="region of interest" description="Disordered" evidence="1">
    <location>
        <begin position="45"/>
        <end position="130"/>
    </location>
</feature>
<evidence type="ECO:0000256" key="1">
    <source>
        <dbReference type="SAM" id="MobiDB-lite"/>
    </source>
</evidence>
<dbReference type="OrthoDB" id="5412288at2759"/>
<dbReference type="Pfam" id="PF10680">
    <property type="entry name" value="RRN9"/>
    <property type="match status" value="1"/>
</dbReference>
<feature type="domain" description="Rrn9" evidence="2">
    <location>
        <begin position="145"/>
        <end position="210"/>
    </location>
</feature>
<dbReference type="InterPro" id="IPR059095">
    <property type="entry name" value="Znf_C2H2_17_2nd"/>
</dbReference>
<evidence type="ECO:0000259" key="3">
    <source>
        <dbReference type="Pfam" id="PF26176"/>
    </source>
</evidence>
<evidence type="ECO:0000313" key="4">
    <source>
        <dbReference type="EMBL" id="KAE8394658.1"/>
    </source>
</evidence>
<dbReference type="EMBL" id="ML735222">
    <property type="protein sequence ID" value="KAE8394658.1"/>
    <property type="molecule type" value="Genomic_DNA"/>
</dbReference>
<feature type="region of interest" description="Disordered" evidence="1">
    <location>
        <begin position="1"/>
        <end position="30"/>
    </location>
</feature>
<feature type="compositionally biased region" description="Low complexity" evidence="1">
    <location>
        <begin position="515"/>
        <end position="537"/>
    </location>
</feature>
<dbReference type="AlphaFoldDB" id="A0A5N7CLW9"/>
<dbReference type="Pfam" id="PF26176">
    <property type="entry name" value="zf_C2H2_17_2"/>
    <property type="match status" value="1"/>
</dbReference>
<feature type="compositionally biased region" description="Polar residues" evidence="1">
    <location>
        <begin position="16"/>
        <end position="30"/>
    </location>
</feature>
<name>A0A5N7CLW9_PETAA</name>
<dbReference type="Proteomes" id="UP000326877">
    <property type="component" value="Unassembled WGS sequence"/>
</dbReference>
<proteinExistence type="predicted"/>